<dbReference type="Pfam" id="PF13915">
    <property type="entry name" value="DUF4210"/>
    <property type="match status" value="1"/>
</dbReference>
<feature type="region of interest" description="Disordered" evidence="1">
    <location>
        <begin position="481"/>
        <end position="503"/>
    </location>
</feature>
<feature type="region of interest" description="Disordered" evidence="1">
    <location>
        <begin position="167"/>
        <end position="277"/>
    </location>
</feature>
<feature type="compositionally biased region" description="Basic and acidic residues" evidence="1">
    <location>
        <begin position="376"/>
        <end position="391"/>
    </location>
</feature>
<feature type="region of interest" description="Disordered" evidence="1">
    <location>
        <begin position="631"/>
        <end position="684"/>
    </location>
</feature>
<dbReference type="Pfam" id="PF13889">
    <property type="entry name" value="Chromosome_seg"/>
    <property type="match status" value="1"/>
</dbReference>
<dbReference type="AlphaFoldDB" id="A0A9P4MD51"/>
<dbReference type="InterPro" id="IPR025261">
    <property type="entry name" value="Atos-like_cons_dom"/>
</dbReference>
<sequence>MSRGELIDRIKRGESPTWTLQHNFRQQSPKQGSPKSSPRPSPTTPLLPAAEINEAPRSTWHSTDIYQAGLEIERPRSALHSGDFRDEKQNAGESRQDVADSLSTSPPAPWASGFPSAAFKSSRQDNQYPHGQLPLSQRSQVRSRATSQSSLSNFVLLPPTSPLVNASNNTDLDFSPKPFPRPISRSPERNNRRHTFSPQSFQAYKNYASDRFPTPPTRAPSLRREGQHPYQAHQPRRSISSTVQLLQPNSTPHTPRLGPRRPSISSETSPLHHAPMVGSYEESILRGRMSTTPSRPLNFVAQIGVLGKGKCKASLRCPPHVTIPFPVVFYSYGSGSGRITDNQPSPYVGLIDIENSLKANDTDAESRPRSRRRRTRSPELADGHYTNHDRLLSANNPDSLIRQRKAENYKRRSQSPQKLRAPPGGSYRIPPTGQLQIVIKNPHKTAVKLFLVPYDLSDMEPGTKTFIRQRSYSAGPIIDMPLSSRNNLGTDRPEASLSNSDDPRDRPVLRYLVHLNVCCLGRKGSERYYLHKSIRVVFANRVPDGKEKLRNEVQLPEPRYTTYKPIGDTNIGLNSPSNSLAQELANRRRSAAISPFDLGRLDAMDGLAGTSMNSDRGNIASVDWQKPISSLPNYQSGNSNGYAGNPTPALPFSFHKLDPVESRPASRDLMDLDGSSDFRSSTTS</sequence>
<feature type="compositionally biased region" description="Basic and acidic residues" evidence="1">
    <location>
        <begin position="655"/>
        <end position="670"/>
    </location>
</feature>
<feature type="region of interest" description="Disordered" evidence="1">
    <location>
        <begin position="359"/>
        <end position="429"/>
    </location>
</feature>
<gene>
    <name evidence="3" type="ORF">NA57DRAFT_24003</name>
</gene>
<feature type="domain" description="Atos-like conserved" evidence="2">
    <location>
        <begin position="276"/>
        <end position="348"/>
    </location>
</feature>
<dbReference type="SMART" id="SM01177">
    <property type="entry name" value="DUF4210"/>
    <property type="match status" value="1"/>
</dbReference>
<feature type="compositionally biased region" description="Basic and acidic residues" evidence="1">
    <location>
        <begin position="71"/>
        <end position="98"/>
    </location>
</feature>
<feature type="compositionally biased region" description="Basic and acidic residues" evidence="1">
    <location>
        <begin position="1"/>
        <end position="14"/>
    </location>
</feature>
<feature type="non-terminal residue" evidence="3">
    <location>
        <position position="684"/>
    </location>
</feature>
<accession>A0A9P4MD51</accession>
<dbReference type="InterPro" id="IPR033473">
    <property type="entry name" value="Atos-like_C"/>
</dbReference>
<dbReference type="InterPro" id="IPR051506">
    <property type="entry name" value="ATOS_Transcription_Regulators"/>
</dbReference>
<reference evidence="3" key="1">
    <citation type="journal article" date="2020" name="Stud. Mycol.">
        <title>101 Dothideomycetes genomes: a test case for predicting lifestyles and emergence of pathogens.</title>
        <authorList>
            <person name="Haridas S."/>
            <person name="Albert R."/>
            <person name="Binder M."/>
            <person name="Bloem J."/>
            <person name="Labutti K."/>
            <person name="Salamov A."/>
            <person name="Andreopoulos B."/>
            <person name="Baker S."/>
            <person name="Barry K."/>
            <person name="Bills G."/>
            <person name="Bluhm B."/>
            <person name="Cannon C."/>
            <person name="Castanera R."/>
            <person name="Culley D."/>
            <person name="Daum C."/>
            <person name="Ezra D."/>
            <person name="Gonzalez J."/>
            <person name="Henrissat B."/>
            <person name="Kuo A."/>
            <person name="Liang C."/>
            <person name="Lipzen A."/>
            <person name="Lutzoni F."/>
            <person name="Magnuson J."/>
            <person name="Mondo S."/>
            <person name="Nolan M."/>
            <person name="Ohm R."/>
            <person name="Pangilinan J."/>
            <person name="Park H.-J."/>
            <person name="Ramirez L."/>
            <person name="Alfaro M."/>
            <person name="Sun H."/>
            <person name="Tritt A."/>
            <person name="Yoshinaga Y."/>
            <person name="Zwiers L.-H."/>
            <person name="Turgeon B."/>
            <person name="Goodwin S."/>
            <person name="Spatafora J."/>
            <person name="Crous P."/>
            <person name="Grigoriev I."/>
        </authorList>
    </citation>
    <scope>NUCLEOTIDE SEQUENCE</scope>
    <source>
        <strain evidence="3">CBS 133067</strain>
    </source>
</reference>
<evidence type="ECO:0000313" key="4">
    <source>
        <dbReference type="Proteomes" id="UP000799772"/>
    </source>
</evidence>
<evidence type="ECO:0000256" key="1">
    <source>
        <dbReference type="SAM" id="MobiDB-lite"/>
    </source>
</evidence>
<protein>
    <recommendedName>
        <fullName evidence="2">Atos-like conserved domain-containing protein</fullName>
    </recommendedName>
</protein>
<name>A0A9P4MD51_9PEZI</name>
<evidence type="ECO:0000313" key="3">
    <source>
        <dbReference type="EMBL" id="KAF2101304.1"/>
    </source>
</evidence>
<proteinExistence type="predicted"/>
<feature type="compositionally biased region" description="Polar residues" evidence="1">
    <location>
        <begin position="631"/>
        <end position="642"/>
    </location>
</feature>
<dbReference type="EMBL" id="ML978123">
    <property type="protein sequence ID" value="KAF2101304.1"/>
    <property type="molecule type" value="Genomic_DNA"/>
</dbReference>
<feature type="compositionally biased region" description="Polar residues" evidence="1">
    <location>
        <begin position="237"/>
        <end position="253"/>
    </location>
</feature>
<dbReference type="OrthoDB" id="8625101at2759"/>
<dbReference type="Proteomes" id="UP000799772">
    <property type="component" value="Unassembled WGS sequence"/>
</dbReference>
<keyword evidence="4" id="KW-1185">Reference proteome</keyword>
<feature type="region of interest" description="Disordered" evidence="1">
    <location>
        <begin position="1"/>
        <end position="146"/>
    </location>
</feature>
<dbReference type="PANTHER" id="PTHR13199">
    <property type="entry name" value="GH03947P"/>
    <property type="match status" value="1"/>
</dbReference>
<dbReference type="PANTHER" id="PTHR13199:SF11">
    <property type="entry name" value="PROTEIN ATOSSA"/>
    <property type="match status" value="1"/>
</dbReference>
<feature type="compositionally biased region" description="Polar residues" evidence="1">
    <location>
        <begin position="119"/>
        <end position="146"/>
    </location>
</feature>
<organism evidence="3 4">
    <name type="scientific">Rhizodiscina lignyota</name>
    <dbReference type="NCBI Taxonomy" id="1504668"/>
    <lineage>
        <taxon>Eukaryota</taxon>
        <taxon>Fungi</taxon>
        <taxon>Dikarya</taxon>
        <taxon>Ascomycota</taxon>
        <taxon>Pezizomycotina</taxon>
        <taxon>Dothideomycetes</taxon>
        <taxon>Pleosporomycetidae</taxon>
        <taxon>Aulographales</taxon>
        <taxon>Rhizodiscinaceae</taxon>
        <taxon>Rhizodiscina</taxon>
    </lineage>
</organism>
<feature type="compositionally biased region" description="Low complexity" evidence="1">
    <location>
        <begin position="25"/>
        <end position="36"/>
    </location>
</feature>
<comment type="caution">
    <text evidence="3">The sequence shown here is derived from an EMBL/GenBank/DDBJ whole genome shotgun (WGS) entry which is preliminary data.</text>
</comment>
<evidence type="ECO:0000259" key="2">
    <source>
        <dbReference type="SMART" id="SM01177"/>
    </source>
</evidence>